<dbReference type="SMART" id="SM00710">
    <property type="entry name" value="PbH1"/>
    <property type="match status" value="8"/>
</dbReference>
<dbReference type="Pfam" id="PF13229">
    <property type="entry name" value="Beta_helix"/>
    <property type="match status" value="2"/>
</dbReference>
<protein>
    <submittedName>
        <fullName evidence="3">T9SS C-terminal target domain-containing protein</fullName>
    </submittedName>
</protein>
<evidence type="ECO:0000313" key="3">
    <source>
        <dbReference type="EMBL" id="RCR70861.1"/>
    </source>
</evidence>
<evidence type="ECO:0000313" key="4">
    <source>
        <dbReference type="Proteomes" id="UP000253383"/>
    </source>
</evidence>
<name>A0A368JXC9_9BACT</name>
<proteinExistence type="predicted"/>
<dbReference type="Proteomes" id="UP000253383">
    <property type="component" value="Unassembled WGS sequence"/>
</dbReference>
<dbReference type="NCBIfam" id="TIGR04183">
    <property type="entry name" value="Por_Secre_tail"/>
    <property type="match status" value="1"/>
</dbReference>
<gene>
    <name evidence="3" type="ORF">DUE52_04530</name>
</gene>
<evidence type="ECO:0000256" key="1">
    <source>
        <dbReference type="SAM" id="SignalP"/>
    </source>
</evidence>
<reference evidence="3 4" key="1">
    <citation type="submission" date="2018-07" db="EMBL/GenBank/DDBJ databases">
        <title>Genome analysis of Larkinella rosea.</title>
        <authorList>
            <person name="Zhou Z."/>
            <person name="Wang G."/>
        </authorList>
    </citation>
    <scope>NUCLEOTIDE SEQUENCE [LARGE SCALE GENOMIC DNA]</scope>
    <source>
        <strain evidence="4">zzj9</strain>
    </source>
</reference>
<comment type="caution">
    <text evidence="3">The sequence shown here is derived from an EMBL/GenBank/DDBJ whole genome shotgun (WGS) entry which is preliminary data.</text>
</comment>
<evidence type="ECO:0000259" key="2">
    <source>
        <dbReference type="Pfam" id="PF13229"/>
    </source>
</evidence>
<dbReference type="InterPro" id="IPR011050">
    <property type="entry name" value="Pectin_lyase_fold/virulence"/>
</dbReference>
<dbReference type="SUPFAM" id="SSF49785">
    <property type="entry name" value="Galactose-binding domain-like"/>
    <property type="match status" value="1"/>
</dbReference>
<dbReference type="RefSeq" id="WP_114404777.1">
    <property type="nucleotide sequence ID" value="NZ_QOWE01000003.1"/>
</dbReference>
<dbReference type="InterPro" id="IPR022441">
    <property type="entry name" value="Para_beta_helix_rpt-2"/>
</dbReference>
<accession>A0A368JXC9</accession>
<dbReference type="PANTHER" id="PTHR36453">
    <property type="entry name" value="SECRETED PROTEIN-RELATED"/>
    <property type="match status" value="1"/>
</dbReference>
<dbReference type="AlphaFoldDB" id="A0A368JXC9"/>
<dbReference type="SUPFAM" id="SSF51126">
    <property type="entry name" value="Pectin lyase-like"/>
    <property type="match status" value="1"/>
</dbReference>
<feature type="chain" id="PRO_5016835733" evidence="1">
    <location>
        <begin position="19"/>
        <end position="1113"/>
    </location>
</feature>
<feature type="domain" description="Right handed beta helix" evidence="2">
    <location>
        <begin position="263"/>
        <end position="354"/>
    </location>
</feature>
<dbReference type="InterPro" id="IPR006626">
    <property type="entry name" value="PbH1"/>
</dbReference>
<organism evidence="3 4">
    <name type="scientific">Larkinella punicea</name>
    <dbReference type="NCBI Taxonomy" id="2315727"/>
    <lineage>
        <taxon>Bacteria</taxon>
        <taxon>Pseudomonadati</taxon>
        <taxon>Bacteroidota</taxon>
        <taxon>Cytophagia</taxon>
        <taxon>Cytophagales</taxon>
        <taxon>Spirosomataceae</taxon>
        <taxon>Larkinella</taxon>
    </lineage>
</organism>
<dbReference type="InterPro" id="IPR026444">
    <property type="entry name" value="Secre_tail"/>
</dbReference>
<keyword evidence="1" id="KW-0732">Signal</keyword>
<dbReference type="EMBL" id="QOWE01000003">
    <property type="protein sequence ID" value="RCR70861.1"/>
    <property type="molecule type" value="Genomic_DNA"/>
</dbReference>
<dbReference type="NCBIfam" id="TIGR03804">
    <property type="entry name" value="para_beta_helix"/>
    <property type="match status" value="1"/>
</dbReference>
<dbReference type="OrthoDB" id="976933at2"/>
<dbReference type="InterPro" id="IPR039448">
    <property type="entry name" value="Beta_helix"/>
</dbReference>
<dbReference type="InterPro" id="IPR008979">
    <property type="entry name" value="Galactose-bd-like_sf"/>
</dbReference>
<dbReference type="Gene3D" id="2.60.120.260">
    <property type="entry name" value="Galactose-binding domain-like"/>
    <property type="match status" value="1"/>
</dbReference>
<dbReference type="InterPro" id="IPR012334">
    <property type="entry name" value="Pectin_lyas_fold"/>
</dbReference>
<dbReference type="PANTHER" id="PTHR36453:SF1">
    <property type="entry name" value="RIGHT HANDED BETA HELIX DOMAIN-CONTAINING PROTEIN"/>
    <property type="match status" value="1"/>
</dbReference>
<keyword evidence="4" id="KW-1185">Reference proteome</keyword>
<feature type="signal peptide" evidence="1">
    <location>
        <begin position="1"/>
        <end position="18"/>
    </location>
</feature>
<dbReference type="Gene3D" id="2.160.20.10">
    <property type="entry name" value="Single-stranded right-handed beta-helix, Pectin lyase-like"/>
    <property type="match status" value="3"/>
</dbReference>
<sequence>MRLFFLAIFINCFVSVKAATYYFSSLTGDDSRTSSQAQNTATPWKTIAKLNAYFPNLQPGDAVLFKRGETFYGQIIIGKSGSPNLPIVLGDYGSGAKPVISGFINLSGWTSVGSGIWETTNSSLTSSVNILTIDGKIEPMGRYPNADAANKGYLTYESHSGNTRITDNQLASSPSWIGAEVVIRKNRWILDKGTITQHSGTSLTYTGSSPYQAEDNFGYFIQNHRSTLDKTGEWYLNKATKKVSLLLNSGINPNNQKIKASFINTLIQIVGKNHIKFQNLQLEGANTNGFELSGTSTITVSNCTITSGINGIVGQNNTSVLIENTEILNSGNTGIYLTAATKAILRNNTITNTGVISGMGSNGDDTYQAVIIRGSGNLVEKNTVTNTGYSALRFEGDYTILQNNFVSNFNLVKDDGGGIYTWNGDATYPEKGSKVLNNIVLNGIGASGGTSKPADLTSHGIYMDDNTGSVEVKGNTVAFCNGSGIFLHNANHIDVSGNTLFSNGWQLFMQQNGVHQIRNNSINQNKFFAKKSDQLTSRIVTNLNDINQFGTFDNNFYSRPLDDGFVINASSNSGGSGIYTLSDWKTAFNLDANSRKAPVPISSYRLNTLTGNNKFPNGSFMSHINNAYSWSQSGNIALGWSNAGGLDAGCMKATFNTTINPSVKDRSALITMEIGAVSAAKKYILKFSLLGTRNQRNFQVYLRKRDSPYNDLTTRYHCSLSTSRTENEFAFSVPVSENNAFLVFQVDQADGTFFVDNLQVVEADLSFTNPDDVIRFEYNASSVSKGFNLPSGTFVDLENRTYQGNGTLAPWSSVILLKKPDVASPPPTACVPPNAPTISASSLAITAGQSVTLTAGNCAHTVIWSTNQTGSPVFVTPTATTSYTAICKQTDACKSVPSSALTIQVNPVPSPPVTVTGNFEGYLDKVECGSIRGWVWDRNKPNDPLMLEFFANGTSIGTTRADLYRADLAAAGKGNGSHGYSFTTPASIKTGVSYLISAKVQNSTFTLSWSPKTLICAPNARLIASEAIELDDSDFKVTPNPIDREFEVSFYTAQPMDSEVSVVDQLGRSWYKKIVEGAGYHRQKIILQGASGSYVVLIRQGNQIRSKKILIHQ</sequence>
<feature type="domain" description="Right handed beta helix" evidence="2">
    <location>
        <begin position="367"/>
        <end position="526"/>
    </location>
</feature>